<reference evidence="1 2" key="1">
    <citation type="submission" date="2018-08" db="EMBL/GenBank/DDBJ databases">
        <title>Aphanomyces genome sequencing and annotation.</title>
        <authorList>
            <person name="Minardi D."/>
            <person name="Oidtmann B."/>
            <person name="Van Der Giezen M."/>
            <person name="Studholme D.J."/>
        </authorList>
    </citation>
    <scope>NUCLEOTIDE SEQUENCE [LARGE SCALE GENOMIC DNA]</scope>
    <source>
        <strain evidence="1 2">Da</strain>
    </source>
</reference>
<protein>
    <submittedName>
        <fullName evidence="1">Uncharacterized protein</fullName>
    </submittedName>
</protein>
<accession>A0A3R6Z0G3</accession>
<proteinExistence type="predicted"/>
<sequence length="90" mass="9799">MLALAACDDPEFLSLKLEVGLTDAQCQQLARLEPAIHAEATKVALVEKVVAALHAQEWLHFPNSEVAREGTDAADKDDDAHLVFDFPADM</sequence>
<dbReference type="EMBL" id="QUTH01001681">
    <property type="protein sequence ID" value="RHZ29664.1"/>
    <property type="molecule type" value="Genomic_DNA"/>
</dbReference>
<dbReference type="Proteomes" id="UP000285430">
    <property type="component" value="Unassembled WGS sequence"/>
</dbReference>
<gene>
    <name evidence="1" type="ORF">DYB37_011561</name>
</gene>
<name>A0A3R6Z0G3_APHAT</name>
<evidence type="ECO:0000313" key="1">
    <source>
        <dbReference type="EMBL" id="RHZ29664.1"/>
    </source>
</evidence>
<dbReference type="VEuPathDB" id="FungiDB:H257_16994"/>
<comment type="caution">
    <text evidence="1">The sequence shown here is derived from an EMBL/GenBank/DDBJ whole genome shotgun (WGS) entry which is preliminary data.</text>
</comment>
<organism evidence="1 2">
    <name type="scientific">Aphanomyces astaci</name>
    <name type="common">Crayfish plague agent</name>
    <dbReference type="NCBI Taxonomy" id="112090"/>
    <lineage>
        <taxon>Eukaryota</taxon>
        <taxon>Sar</taxon>
        <taxon>Stramenopiles</taxon>
        <taxon>Oomycota</taxon>
        <taxon>Saprolegniomycetes</taxon>
        <taxon>Saprolegniales</taxon>
        <taxon>Verrucalvaceae</taxon>
        <taxon>Aphanomyces</taxon>
    </lineage>
</organism>
<dbReference type="AlphaFoldDB" id="A0A3R6Z0G3"/>
<evidence type="ECO:0000313" key="2">
    <source>
        <dbReference type="Proteomes" id="UP000285430"/>
    </source>
</evidence>